<keyword evidence="5" id="KW-1185">Reference proteome</keyword>
<comment type="caution">
    <text evidence="4">The sequence shown here is derived from an EMBL/GenBank/DDBJ whole genome shotgun (WGS) entry which is preliminary data.</text>
</comment>
<dbReference type="RefSeq" id="WP_044191843.1">
    <property type="nucleotide sequence ID" value="NZ_JMCB01000009.1"/>
</dbReference>
<dbReference type="PANTHER" id="PTHR44591:SF3">
    <property type="entry name" value="RESPONSE REGULATORY DOMAIN-CONTAINING PROTEIN"/>
    <property type="match status" value="1"/>
</dbReference>
<dbReference type="InterPro" id="IPR001789">
    <property type="entry name" value="Sig_transdc_resp-reg_receiver"/>
</dbReference>
<proteinExistence type="predicted"/>
<dbReference type="AlphaFoldDB" id="A0A085WGH7"/>
<dbReference type="Gene3D" id="3.40.50.2300">
    <property type="match status" value="1"/>
</dbReference>
<dbReference type="SUPFAM" id="SSF52172">
    <property type="entry name" value="CheY-like"/>
    <property type="match status" value="1"/>
</dbReference>
<dbReference type="InterPro" id="IPR050595">
    <property type="entry name" value="Bact_response_regulator"/>
</dbReference>
<evidence type="ECO:0000313" key="4">
    <source>
        <dbReference type="EMBL" id="KFE66790.1"/>
    </source>
</evidence>
<dbReference type="Pfam" id="PF00072">
    <property type="entry name" value="Response_reg"/>
    <property type="match status" value="1"/>
</dbReference>
<keyword evidence="1 2" id="KW-0597">Phosphoprotein</keyword>
<accession>A0A085WGH7</accession>
<evidence type="ECO:0000256" key="2">
    <source>
        <dbReference type="PROSITE-ProRule" id="PRU00169"/>
    </source>
</evidence>
<dbReference type="STRING" id="394096.DB31_9004"/>
<dbReference type="EMBL" id="JMCB01000009">
    <property type="protein sequence ID" value="KFE66790.1"/>
    <property type="molecule type" value="Genomic_DNA"/>
</dbReference>
<evidence type="ECO:0000256" key="1">
    <source>
        <dbReference type="ARBA" id="ARBA00022553"/>
    </source>
</evidence>
<gene>
    <name evidence="4" type="ORF">DB31_9004</name>
</gene>
<evidence type="ECO:0000259" key="3">
    <source>
        <dbReference type="PROSITE" id="PS50110"/>
    </source>
</evidence>
<dbReference type="PANTHER" id="PTHR44591">
    <property type="entry name" value="STRESS RESPONSE REGULATOR PROTEIN 1"/>
    <property type="match status" value="1"/>
</dbReference>
<protein>
    <recommendedName>
        <fullName evidence="3">Response regulatory domain-containing protein</fullName>
    </recommendedName>
</protein>
<dbReference type="Proteomes" id="UP000028725">
    <property type="component" value="Unassembled WGS sequence"/>
</dbReference>
<reference evidence="4 5" key="1">
    <citation type="submission" date="2014-04" db="EMBL/GenBank/DDBJ databases">
        <title>Genome assembly of Hyalangium minutum DSM 14724.</title>
        <authorList>
            <person name="Sharma G."/>
            <person name="Subramanian S."/>
        </authorList>
    </citation>
    <scope>NUCLEOTIDE SEQUENCE [LARGE SCALE GENOMIC DNA]</scope>
    <source>
        <strain evidence="4 5">DSM 14724</strain>
    </source>
</reference>
<dbReference type="PROSITE" id="PS50110">
    <property type="entry name" value="RESPONSE_REGULATORY"/>
    <property type="match status" value="1"/>
</dbReference>
<dbReference type="InterPro" id="IPR011006">
    <property type="entry name" value="CheY-like_superfamily"/>
</dbReference>
<feature type="modified residue" description="4-aspartylphosphate" evidence="2">
    <location>
        <position position="46"/>
    </location>
</feature>
<feature type="domain" description="Response regulatory" evidence="3">
    <location>
        <begin position="1"/>
        <end position="113"/>
    </location>
</feature>
<dbReference type="SMART" id="SM00448">
    <property type="entry name" value="REC"/>
    <property type="match status" value="1"/>
</dbReference>
<name>A0A085WGH7_9BACT</name>
<evidence type="ECO:0000313" key="5">
    <source>
        <dbReference type="Proteomes" id="UP000028725"/>
    </source>
</evidence>
<dbReference type="CDD" id="cd00156">
    <property type="entry name" value="REC"/>
    <property type="match status" value="1"/>
</dbReference>
<dbReference type="GO" id="GO:0000160">
    <property type="term" value="P:phosphorelay signal transduction system"/>
    <property type="evidence" value="ECO:0007669"/>
    <property type="project" value="InterPro"/>
</dbReference>
<sequence length="116" mass="13221">MDDEPHFGQTLRMLLGLSHDATYTPSAREALRWLQEGHRYDAILSDLMMAEMQGEQFSNELTSRAPELARRVIFMSGGAYTPASLEFVSRMAHPLLIKPFKHTELEQLLRPLLPPV</sequence>
<organism evidence="4 5">
    <name type="scientific">Hyalangium minutum</name>
    <dbReference type="NCBI Taxonomy" id="394096"/>
    <lineage>
        <taxon>Bacteria</taxon>
        <taxon>Pseudomonadati</taxon>
        <taxon>Myxococcota</taxon>
        <taxon>Myxococcia</taxon>
        <taxon>Myxococcales</taxon>
        <taxon>Cystobacterineae</taxon>
        <taxon>Archangiaceae</taxon>
        <taxon>Hyalangium</taxon>
    </lineage>
</organism>